<dbReference type="RefSeq" id="WP_212516386.1">
    <property type="nucleotide sequence ID" value="NZ_JAGSOH010000004.1"/>
</dbReference>
<dbReference type="PANTHER" id="PTHR10134">
    <property type="entry name" value="CYTOCHROME B-C1 COMPLEX SUBUNIT RIESKE, MITOCHONDRIAL"/>
    <property type="match status" value="1"/>
</dbReference>
<dbReference type="PROSITE" id="PS51296">
    <property type="entry name" value="RIESKE"/>
    <property type="match status" value="1"/>
</dbReference>
<evidence type="ECO:0000256" key="9">
    <source>
        <dbReference type="ARBA" id="ARBA00034078"/>
    </source>
</evidence>
<dbReference type="SUPFAM" id="SSF50022">
    <property type="entry name" value="ISP domain"/>
    <property type="match status" value="1"/>
</dbReference>
<accession>A0A941ECA0</accession>
<keyword evidence="5" id="KW-0408">Iron</keyword>
<evidence type="ECO:0000256" key="6">
    <source>
        <dbReference type="ARBA" id="ARBA00023014"/>
    </source>
</evidence>
<gene>
    <name evidence="12" type="ORF">KDK95_02845</name>
</gene>
<organism evidence="12 13">
    <name type="scientific">Actinospica acidithermotolerans</name>
    <dbReference type="NCBI Taxonomy" id="2828514"/>
    <lineage>
        <taxon>Bacteria</taxon>
        <taxon>Bacillati</taxon>
        <taxon>Actinomycetota</taxon>
        <taxon>Actinomycetes</taxon>
        <taxon>Catenulisporales</taxon>
        <taxon>Actinospicaceae</taxon>
        <taxon>Actinospica</taxon>
    </lineage>
</organism>
<comment type="function">
    <text evidence="1">Iron-sulfur subunit of the cytochrome bc1 complex, an essential component of the respiratory electron transport chain required for ATP synthesis. The bc1 complex catalyzes the oxidation of menaquinol and the reduction of cytochrome c in the respiratory chain. The bc1 complex operates through a Q-cycle mechanism that couples electron transfer to generation of the proton gradient that drives ATP synthesis.</text>
</comment>
<dbReference type="GO" id="GO:0016020">
    <property type="term" value="C:membrane"/>
    <property type="evidence" value="ECO:0007669"/>
    <property type="project" value="InterPro"/>
</dbReference>
<dbReference type="GO" id="GO:0016705">
    <property type="term" value="F:oxidoreductase activity, acting on paired donors, with incorporation or reduction of molecular oxygen"/>
    <property type="evidence" value="ECO:0007669"/>
    <property type="project" value="UniProtKB-ARBA"/>
</dbReference>
<evidence type="ECO:0000256" key="2">
    <source>
        <dbReference type="ARBA" id="ARBA00015816"/>
    </source>
</evidence>
<dbReference type="InterPro" id="IPR006311">
    <property type="entry name" value="TAT_signal"/>
</dbReference>
<evidence type="ECO:0000256" key="4">
    <source>
        <dbReference type="ARBA" id="ARBA00022723"/>
    </source>
</evidence>
<evidence type="ECO:0000313" key="12">
    <source>
        <dbReference type="EMBL" id="MBR7825229.1"/>
    </source>
</evidence>
<evidence type="ECO:0000256" key="3">
    <source>
        <dbReference type="ARBA" id="ARBA00022714"/>
    </source>
</evidence>
<keyword evidence="4" id="KW-0479">Metal-binding</keyword>
<keyword evidence="13" id="KW-1185">Reference proteome</keyword>
<evidence type="ECO:0000256" key="8">
    <source>
        <dbReference type="ARBA" id="ARBA00029586"/>
    </source>
</evidence>
<sequence length="149" mass="14574">MAEQSQPAAADRRTVLRTTALGVAVAGVGVTAAACSSSNSTAQGSTAQTAAGGSSSTVASSKVPVDGGYIDTTNNVVVTQPSAGEYKAFTAICTHQGCTVSSVQNNVIQCPCHGSQFSAKDGSVITGPATSPLASKTVTVAGSTITYGA</sequence>
<dbReference type="PROSITE" id="PS51318">
    <property type="entry name" value="TAT"/>
    <property type="match status" value="1"/>
</dbReference>
<dbReference type="PRINTS" id="PR00162">
    <property type="entry name" value="RIESKE"/>
</dbReference>
<dbReference type="InterPro" id="IPR036922">
    <property type="entry name" value="Rieske_2Fe-2S_sf"/>
</dbReference>
<feature type="domain" description="Rieske" evidence="11">
    <location>
        <begin position="76"/>
        <end position="147"/>
    </location>
</feature>
<evidence type="ECO:0000259" key="11">
    <source>
        <dbReference type="PROSITE" id="PS51296"/>
    </source>
</evidence>
<evidence type="ECO:0000256" key="1">
    <source>
        <dbReference type="ARBA" id="ARBA00002494"/>
    </source>
</evidence>
<dbReference type="EMBL" id="JAGSOH010000004">
    <property type="protein sequence ID" value="MBR7825229.1"/>
    <property type="molecule type" value="Genomic_DNA"/>
</dbReference>
<name>A0A941ECA0_9ACTN</name>
<dbReference type="Proteomes" id="UP000676325">
    <property type="component" value="Unassembled WGS sequence"/>
</dbReference>
<dbReference type="InterPro" id="IPR014349">
    <property type="entry name" value="Rieske_Fe-S_prot"/>
</dbReference>
<dbReference type="GO" id="GO:0004497">
    <property type="term" value="F:monooxygenase activity"/>
    <property type="evidence" value="ECO:0007669"/>
    <property type="project" value="UniProtKB-ARBA"/>
</dbReference>
<dbReference type="InterPro" id="IPR017941">
    <property type="entry name" value="Rieske_2Fe-2S"/>
</dbReference>
<evidence type="ECO:0000256" key="10">
    <source>
        <dbReference type="SAM" id="MobiDB-lite"/>
    </source>
</evidence>
<protein>
    <recommendedName>
        <fullName evidence="2">Cytochrome bc1 complex Rieske iron-sulfur subunit</fullName>
    </recommendedName>
    <alternativeName>
        <fullName evidence="8">Cytochrome bc1 reductase complex subunit QcrA</fullName>
    </alternativeName>
</protein>
<dbReference type="AlphaFoldDB" id="A0A941ECA0"/>
<dbReference type="GO" id="GO:0046872">
    <property type="term" value="F:metal ion binding"/>
    <property type="evidence" value="ECO:0007669"/>
    <property type="project" value="UniProtKB-KW"/>
</dbReference>
<dbReference type="CDD" id="cd03467">
    <property type="entry name" value="Rieske"/>
    <property type="match status" value="1"/>
</dbReference>
<evidence type="ECO:0000313" key="13">
    <source>
        <dbReference type="Proteomes" id="UP000676325"/>
    </source>
</evidence>
<feature type="region of interest" description="Disordered" evidence="10">
    <location>
        <begin position="38"/>
        <end position="60"/>
    </location>
</feature>
<dbReference type="Pfam" id="PF00355">
    <property type="entry name" value="Rieske"/>
    <property type="match status" value="1"/>
</dbReference>
<comment type="cofactor">
    <cofactor evidence="9">
        <name>[2Fe-2S] cluster</name>
        <dbReference type="ChEBI" id="CHEBI:190135"/>
    </cofactor>
</comment>
<evidence type="ECO:0000256" key="7">
    <source>
        <dbReference type="ARBA" id="ARBA00023157"/>
    </source>
</evidence>
<dbReference type="InterPro" id="IPR005805">
    <property type="entry name" value="Rieske_Fe-S_prot_C"/>
</dbReference>
<dbReference type="Gene3D" id="2.102.10.10">
    <property type="entry name" value="Rieske [2Fe-2S] iron-sulphur domain"/>
    <property type="match status" value="1"/>
</dbReference>
<dbReference type="GO" id="GO:0051537">
    <property type="term" value="F:2 iron, 2 sulfur cluster binding"/>
    <property type="evidence" value="ECO:0007669"/>
    <property type="project" value="UniProtKB-KW"/>
</dbReference>
<reference evidence="12" key="1">
    <citation type="submission" date="2021-04" db="EMBL/GenBank/DDBJ databases">
        <title>Genome based classification of Actinospica acidithermotolerans sp. nov., an actinobacterium isolated from an Indonesian hot spring.</title>
        <authorList>
            <person name="Kusuma A.B."/>
            <person name="Putra K.E."/>
            <person name="Nafisah S."/>
            <person name="Loh J."/>
            <person name="Nouioui I."/>
            <person name="Goodfellow M."/>
        </authorList>
    </citation>
    <scope>NUCLEOTIDE SEQUENCE</scope>
    <source>
        <strain evidence="12">MGRD01-02</strain>
    </source>
</reference>
<evidence type="ECO:0000256" key="5">
    <source>
        <dbReference type="ARBA" id="ARBA00023004"/>
    </source>
</evidence>
<keyword evidence="6" id="KW-0411">Iron-sulfur</keyword>
<proteinExistence type="predicted"/>
<comment type="caution">
    <text evidence="12">The sequence shown here is derived from an EMBL/GenBank/DDBJ whole genome shotgun (WGS) entry which is preliminary data.</text>
</comment>
<keyword evidence="7" id="KW-1015">Disulfide bond</keyword>
<keyword evidence="3" id="KW-0001">2Fe-2S</keyword>